<dbReference type="PANTHER" id="PTHR43172">
    <property type="entry name" value="ADENYLOSUCCINATE LYASE"/>
    <property type="match status" value="1"/>
</dbReference>
<organism evidence="2 3">
    <name type="scientific">Heterodera trifolii</name>
    <dbReference type="NCBI Taxonomy" id="157864"/>
    <lineage>
        <taxon>Eukaryota</taxon>
        <taxon>Metazoa</taxon>
        <taxon>Ecdysozoa</taxon>
        <taxon>Nematoda</taxon>
        <taxon>Chromadorea</taxon>
        <taxon>Rhabditida</taxon>
        <taxon>Tylenchina</taxon>
        <taxon>Tylenchomorpha</taxon>
        <taxon>Tylenchoidea</taxon>
        <taxon>Heteroderidae</taxon>
        <taxon>Heteroderinae</taxon>
        <taxon>Heterodera</taxon>
    </lineage>
</organism>
<accession>A0ABD2KNP1</accession>
<keyword evidence="3" id="KW-1185">Reference proteome</keyword>
<dbReference type="Proteomes" id="UP001620626">
    <property type="component" value="Unassembled WGS sequence"/>
</dbReference>
<dbReference type="AlphaFoldDB" id="A0ABD2KNP1"/>
<evidence type="ECO:0000313" key="2">
    <source>
        <dbReference type="EMBL" id="KAL3104337.1"/>
    </source>
</evidence>
<proteinExistence type="predicted"/>
<dbReference type="InterPro" id="IPR008948">
    <property type="entry name" value="L-Aspartase-like"/>
</dbReference>
<dbReference type="GO" id="GO:0016829">
    <property type="term" value="F:lyase activity"/>
    <property type="evidence" value="ECO:0007669"/>
    <property type="project" value="UniProtKB-KW"/>
</dbReference>
<dbReference type="Gene3D" id="1.10.275.60">
    <property type="match status" value="1"/>
</dbReference>
<evidence type="ECO:0000256" key="1">
    <source>
        <dbReference type="ARBA" id="ARBA00023239"/>
    </source>
</evidence>
<protein>
    <recommendedName>
        <fullName evidence="4">Adenylosuccinate lyase</fullName>
    </recommendedName>
</protein>
<dbReference type="PANTHER" id="PTHR43172:SF1">
    <property type="entry name" value="ADENYLOSUCCINATE LYASE"/>
    <property type="match status" value="1"/>
</dbReference>
<dbReference type="SUPFAM" id="SSF48557">
    <property type="entry name" value="L-aspartase-like"/>
    <property type="match status" value="1"/>
</dbReference>
<dbReference type="Gene3D" id="1.20.200.10">
    <property type="entry name" value="Fumarase/aspartase (Central domain)"/>
    <property type="match status" value="1"/>
</dbReference>
<evidence type="ECO:0000313" key="3">
    <source>
        <dbReference type="Proteomes" id="UP001620626"/>
    </source>
</evidence>
<evidence type="ECO:0008006" key="4">
    <source>
        <dbReference type="Google" id="ProtNLM"/>
    </source>
</evidence>
<reference evidence="2 3" key="1">
    <citation type="submission" date="2024-10" db="EMBL/GenBank/DDBJ databases">
        <authorList>
            <person name="Kim D."/>
        </authorList>
    </citation>
    <scope>NUCLEOTIDE SEQUENCE [LARGE SCALE GENOMIC DNA]</scope>
    <source>
        <strain evidence="2">BH-2024</strain>
    </source>
</reference>
<dbReference type="EMBL" id="JBICBT010000716">
    <property type="protein sequence ID" value="KAL3104337.1"/>
    <property type="molecule type" value="Genomic_DNA"/>
</dbReference>
<name>A0ABD2KNP1_9BILA</name>
<sequence length="410" mass="45792">MCPSNQPDGVFPALFSQQKRATLFRQLWIWLAESQRELGLEEITSEMIVKMKANRDDIRWDDIAKRERKTKHDVMAHIGAFGEVCPSAKGIIHLGVTSCFVQDNADLIIQREALDHVIKSLTICLKGLANFVAENSRLPTAGRAIFHEPSLTTVGRRAANWADGLLDALKNFRRVRAELRFRGVKGAVGTQDALVDLFSTIDSATAKQRATRLDAMVAQKAGFDGKLFNVCGQTYPRYQDSNVVFALSLFGSAAAKFANDFRILQELGEMSELSPDTEDQVARSSATMVLTQQILGDSTKLINYILSPLKTFADQGLERTLDDSAIRRIVLSESFLTTDAILSKLQRVFTEMFVHKEVVCAKVPAEFRCDVLRKPTKNAIFLTEVMALQTRNFIDKELRPTIEEDSDGVI</sequence>
<keyword evidence="1" id="KW-0456">Lyase</keyword>
<comment type="caution">
    <text evidence="2">The sequence shown here is derived from an EMBL/GenBank/DDBJ whole genome shotgun (WGS) entry which is preliminary data.</text>
</comment>
<gene>
    <name evidence="2" type="ORF">niasHT_029122</name>
</gene>